<dbReference type="Pfam" id="PF01757">
    <property type="entry name" value="Acyl_transf_3"/>
    <property type="match status" value="1"/>
</dbReference>
<feature type="transmembrane region" description="Helical" evidence="1">
    <location>
        <begin position="31"/>
        <end position="51"/>
    </location>
</feature>
<evidence type="ECO:0000259" key="2">
    <source>
        <dbReference type="Pfam" id="PF01757"/>
    </source>
</evidence>
<feature type="domain" description="Acyltransferase 3" evidence="2">
    <location>
        <begin position="32"/>
        <end position="380"/>
    </location>
</feature>
<keyword evidence="1" id="KW-1133">Transmembrane helix</keyword>
<organism evidence="3 4">
    <name type="scientific">Secundilactobacillus hailunensis</name>
    <dbReference type="NCBI Taxonomy" id="2559923"/>
    <lineage>
        <taxon>Bacteria</taxon>
        <taxon>Bacillati</taxon>
        <taxon>Bacillota</taxon>
        <taxon>Bacilli</taxon>
        <taxon>Lactobacillales</taxon>
        <taxon>Lactobacillaceae</taxon>
        <taxon>Secundilactobacillus</taxon>
    </lineage>
</organism>
<feature type="transmembrane region" description="Helical" evidence="1">
    <location>
        <begin position="180"/>
        <end position="201"/>
    </location>
</feature>
<dbReference type="EMBL" id="JBHSSA010000047">
    <property type="protein sequence ID" value="MFC6254113.1"/>
    <property type="molecule type" value="Genomic_DNA"/>
</dbReference>
<evidence type="ECO:0000313" key="3">
    <source>
        <dbReference type="EMBL" id="MFC6254113.1"/>
    </source>
</evidence>
<feature type="transmembrane region" description="Helical" evidence="1">
    <location>
        <begin position="152"/>
        <end position="173"/>
    </location>
</feature>
<dbReference type="InterPro" id="IPR052734">
    <property type="entry name" value="Nod_factor_acetyltransferase"/>
</dbReference>
<reference evidence="4" key="1">
    <citation type="journal article" date="2019" name="Int. J. Syst. Evol. Microbiol.">
        <title>The Global Catalogue of Microorganisms (GCM) 10K type strain sequencing project: providing services to taxonomists for standard genome sequencing and annotation.</title>
        <authorList>
            <consortium name="The Broad Institute Genomics Platform"/>
            <consortium name="The Broad Institute Genome Sequencing Center for Infectious Disease"/>
            <person name="Wu L."/>
            <person name="Ma J."/>
        </authorList>
    </citation>
    <scope>NUCLEOTIDE SEQUENCE [LARGE SCALE GENOMIC DNA]</scope>
    <source>
        <strain evidence="4">CCM 8950</strain>
    </source>
</reference>
<dbReference type="GO" id="GO:0016746">
    <property type="term" value="F:acyltransferase activity"/>
    <property type="evidence" value="ECO:0007669"/>
    <property type="project" value="UniProtKB-KW"/>
</dbReference>
<accession>A0ABW1T8V7</accession>
<feature type="transmembrane region" description="Helical" evidence="1">
    <location>
        <begin position="283"/>
        <end position="307"/>
    </location>
</feature>
<dbReference type="PANTHER" id="PTHR37312:SF1">
    <property type="entry name" value="MEMBRANE-BOUND ACYLTRANSFERASE YKRP-RELATED"/>
    <property type="match status" value="1"/>
</dbReference>
<keyword evidence="4" id="KW-1185">Reference proteome</keyword>
<keyword evidence="1" id="KW-0472">Membrane</keyword>
<proteinExistence type="predicted"/>
<dbReference type="InterPro" id="IPR002656">
    <property type="entry name" value="Acyl_transf_3_dom"/>
</dbReference>
<feature type="transmembrane region" description="Helical" evidence="1">
    <location>
        <begin position="327"/>
        <end position="346"/>
    </location>
</feature>
<feature type="transmembrane region" description="Helical" evidence="1">
    <location>
        <begin position="358"/>
        <end position="380"/>
    </location>
</feature>
<feature type="transmembrane region" description="Helical" evidence="1">
    <location>
        <begin position="63"/>
        <end position="84"/>
    </location>
</feature>
<keyword evidence="3" id="KW-0012">Acyltransferase</keyword>
<comment type="caution">
    <text evidence="3">The sequence shown here is derived from an EMBL/GenBank/DDBJ whole genome shotgun (WGS) entry which is preliminary data.</text>
</comment>
<feature type="transmembrane region" description="Helical" evidence="1">
    <location>
        <begin position="213"/>
        <end position="231"/>
    </location>
</feature>
<name>A0ABW1T8V7_9LACO</name>
<evidence type="ECO:0000256" key="1">
    <source>
        <dbReference type="SAM" id="Phobius"/>
    </source>
</evidence>
<protein>
    <submittedName>
        <fullName evidence="3">Acyltransferase family protein</fullName>
    </submittedName>
</protein>
<gene>
    <name evidence="3" type="ORF">ACFP1H_05885</name>
</gene>
<dbReference type="Proteomes" id="UP001596190">
    <property type="component" value="Unassembled WGS sequence"/>
</dbReference>
<evidence type="ECO:0000313" key="4">
    <source>
        <dbReference type="Proteomes" id="UP001596190"/>
    </source>
</evidence>
<sequence length="402" mass="46901">MNKQRSLSANDGDYLNQTANQQNVDHKRKRIVWLDIAKGIGMIAVVCGHNMPDYVLHVRANRYWYDFLYWWHMPLLFLISGFFLKSINITDIQKVVAFFKKRVIPILRSYFIAGFFLIIAYKFIHNKSITYSLTYVIDLFYGGKTLRHYTTIFWYPETYILGIIGTTLIISVIRYKPLQLIIAAYFIYWTTSYTQLTTFKLFSVVTAPWDMDVAVLVMAYMLIGYNIFYFGQHYLTKWYVFLPSLAVVGWLFVQLKTQKLAFGLFMRSHQFSGYYQNVPFTHIQLALMVGVVPLLCSFVVFGLSRWLAYPLGFTQLFARIISSPVRFIAKLLSVTGKHTLIIMYLHKMVLDILNRSQLTGSFWVQVLVATAVPLIIGVVFKQFKTGQWQLNRLKIKQRGNNQ</sequence>
<dbReference type="PANTHER" id="PTHR37312">
    <property type="entry name" value="MEMBRANE-BOUND ACYLTRANSFERASE YKRP-RELATED"/>
    <property type="match status" value="1"/>
</dbReference>
<keyword evidence="3" id="KW-0808">Transferase</keyword>
<feature type="transmembrane region" description="Helical" evidence="1">
    <location>
        <begin position="105"/>
        <end position="124"/>
    </location>
</feature>
<keyword evidence="1" id="KW-0812">Transmembrane</keyword>
<feature type="transmembrane region" description="Helical" evidence="1">
    <location>
        <begin position="238"/>
        <end position="255"/>
    </location>
</feature>